<keyword evidence="6 8" id="KW-0472">Membrane</keyword>
<protein>
    <submittedName>
        <fullName evidence="10">Unannotated protein</fullName>
    </submittedName>
</protein>
<sequence length="103" mass="10799">MTYWLINVPFLAAAGVVLAAAIATRRAPGAPALLIAAGVMVLMTAIFDNAIIGFGLVDYDEELISGVRIGFAPVEDFAYTVAALLMIPALWHLMAAPARKTGP</sequence>
<feature type="transmembrane region" description="Helical" evidence="8">
    <location>
        <begin position="6"/>
        <end position="24"/>
    </location>
</feature>
<dbReference type="GO" id="GO:0016020">
    <property type="term" value="C:membrane"/>
    <property type="evidence" value="ECO:0007669"/>
    <property type="project" value="UniProtKB-SubCell"/>
</dbReference>
<keyword evidence="4" id="KW-0125">Carotenoid biosynthesis</keyword>
<proteinExistence type="predicted"/>
<evidence type="ECO:0000259" key="9">
    <source>
        <dbReference type="Pfam" id="PF18916"/>
    </source>
</evidence>
<feature type="transmembrane region" description="Helical" evidence="8">
    <location>
        <begin position="31"/>
        <end position="57"/>
    </location>
</feature>
<keyword evidence="7" id="KW-0413">Isomerase</keyword>
<evidence type="ECO:0000256" key="4">
    <source>
        <dbReference type="ARBA" id="ARBA00022746"/>
    </source>
</evidence>
<evidence type="ECO:0000256" key="2">
    <source>
        <dbReference type="ARBA" id="ARBA00004829"/>
    </source>
</evidence>
<keyword evidence="5 8" id="KW-1133">Transmembrane helix</keyword>
<evidence type="ECO:0000313" key="10">
    <source>
        <dbReference type="EMBL" id="CAB4572710.1"/>
    </source>
</evidence>
<dbReference type="GO" id="GO:0045436">
    <property type="term" value="F:lycopene beta cyclase activity"/>
    <property type="evidence" value="ECO:0007669"/>
    <property type="project" value="UniProtKB-ARBA"/>
</dbReference>
<name>A0A6J6E7Z9_9ZZZZ</name>
<dbReference type="GO" id="GO:0016120">
    <property type="term" value="P:carotene biosynthetic process"/>
    <property type="evidence" value="ECO:0007669"/>
    <property type="project" value="UniProtKB-ARBA"/>
</dbReference>
<dbReference type="EMBL" id="CAEZTM010000034">
    <property type="protein sequence ID" value="CAB4572710.1"/>
    <property type="molecule type" value="Genomic_DNA"/>
</dbReference>
<dbReference type="GO" id="GO:0016117">
    <property type="term" value="P:carotenoid biosynthetic process"/>
    <property type="evidence" value="ECO:0007669"/>
    <property type="project" value="UniProtKB-KW"/>
</dbReference>
<comment type="pathway">
    <text evidence="2">Carotenoid biosynthesis.</text>
</comment>
<feature type="transmembrane region" description="Helical" evidence="8">
    <location>
        <begin position="77"/>
        <end position="96"/>
    </location>
</feature>
<dbReference type="GO" id="GO:0016872">
    <property type="term" value="F:intramolecular lyase activity"/>
    <property type="evidence" value="ECO:0007669"/>
    <property type="project" value="InterPro"/>
</dbReference>
<evidence type="ECO:0000256" key="8">
    <source>
        <dbReference type="SAM" id="Phobius"/>
    </source>
</evidence>
<reference evidence="10" key="1">
    <citation type="submission" date="2020-05" db="EMBL/GenBank/DDBJ databases">
        <authorList>
            <person name="Chiriac C."/>
            <person name="Salcher M."/>
            <person name="Ghai R."/>
            <person name="Kavagutti S V."/>
        </authorList>
    </citation>
    <scope>NUCLEOTIDE SEQUENCE</scope>
</reference>
<dbReference type="InterPro" id="IPR017825">
    <property type="entry name" value="Lycopene_cyclase_dom"/>
</dbReference>
<evidence type="ECO:0000256" key="5">
    <source>
        <dbReference type="ARBA" id="ARBA00022989"/>
    </source>
</evidence>
<dbReference type="AlphaFoldDB" id="A0A6J6E7Z9"/>
<keyword evidence="3 8" id="KW-0812">Transmembrane</keyword>
<dbReference type="NCBIfam" id="TIGR03462">
    <property type="entry name" value="CarR_dom_SF"/>
    <property type="match status" value="1"/>
</dbReference>
<accession>A0A6J6E7Z9</accession>
<evidence type="ECO:0000256" key="7">
    <source>
        <dbReference type="ARBA" id="ARBA00023235"/>
    </source>
</evidence>
<organism evidence="10">
    <name type="scientific">freshwater metagenome</name>
    <dbReference type="NCBI Taxonomy" id="449393"/>
    <lineage>
        <taxon>unclassified sequences</taxon>
        <taxon>metagenomes</taxon>
        <taxon>ecological metagenomes</taxon>
    </lineage>
</organism>
<dbReference type="Pfam" id="PF18916">
    <property type="entry name" value="Lycopene_cyc"/>
    <property type="match status" value="1"/>
</dbReference>
<gene>
    <name evidence="10" type="ORF">UFOPK1684_00839</name>
</gene>
<evidence type="ECO:0000256" key="1">
    <source>
        <dbReference type="ARBA" id="ARBA00004141"/>
    </source>
</evidence>
<comment type="subcellular location">
    <subcellularLocation>
        <location evidence="1">Membrane</location>
        <topology evidence="1">Multi-pass membrane protein</topology>
    </subcellularLocation>
</comment>
<feature type="domain" description="Lycopene cyclase" evidence="9">
    <location>
        <begin position="2"/>
        <end position="92"/>
    </location>
</feature>
<evidence type="ECO:0000256" key="6">
    <source>
        <dbReference type="ARBA" id="ARBA00023136"/>
    </source>
</evidence>
<evidence type="ECO:0000256" key="3">
    <source>
        <dbReference type="ARBA" id="ARBA00022692"/>
    </source>
</evidence>